<sequence length="172" mass="17520">MALLADQLEAALGTEQEQELITRVTGALNAVTRCRAALPRQLRQAANAVHAPRTRILGLITIAAGFVGGVGCLLGWFGRGLLLLLVVYLIVGAALATAPAPDLDKPVGTEADDRFQMALLAVAGLVLTGLSALSPWWLLGAVPMTVLSALGAAAATGKLDQSTKAGTGGSRG</sequence>
<keyword evidence="1" id="KW-1133">Transmembrane helix</keyword>
<feature type="transmembrane region" description="Helical" evidence="1">
    <location>
        <begin position="56"/>
        <end position="74"/>
    </location>
</feature>
<reference evidence="2 3" key="1">
    <citation type="submission" date="2018-03" db="EMBL/GenBank/DDBJ databases">
        <title>Genomic Encyclopedia of Archaeal and Bacterial Type Strains, Phase II (KMG-II): from individual species to whole genera.</title>
        <authorList>
            <person name="Goeker M."/>
        </authorList>
    </citation>
    <scope>NUCLEOTIDE SEQUENCE [LARGE SCALE GENOMIC DNA]</scope>
    <source>
        <strain evidence="2 3">DSM 44720</strain>
    </source>
</reference>
<keyword evidence="3" id="KW-1185">Reference proteome</keyword>
<keyword evidence="1" id="KW-0472">Membrane</keyword>
<feature type="transmembrane region" description="Helical" evidence="1">
    <location>
        <begin position="118"/>
        <end position="139"/>
    </location>
</feature>
<protein>
    <submittedName>
        <fullName evidence="2">Uncharacterized protein</fullName>
    </submittedName>
</protein>
<accession>A0A2T0S569</accession>
<dbReference type="AlphaFoldDB" id="A0A2T0S569"/>
<evidence type="ECO:0000256" key="1">
    <source>
        <dbReference type="SAM" id="Phobius"/>
    </source>
</evidence>
<keyword evidence="1" id="KW-0812">Transmembrane</keyword>
<gene>
    <name evidence="2" type="ORF">CLV43_1284</name>
</gene>
<proteinExistence type="predicted"/>
<comment type="caution">
    <text evidence="2">The sequence shown here is derived from an EMBL/GenBank/DDBJ whole genome shotgun (WGS) entry which is preliminary data.</text>
</comment>
<evidence type="ECO:0000313" key="2">
    <source>
        <dbReference type="EMBL" id="PRY28581.1"/>
    </source>
</evidence>
<feature type="transmembrane region" description="Helical" evidence="1">
    <location>
        <begin position="81"/>
        <end position="98"/>
    </location>
</feature>
<dbReference type="Proteomes" id="UP000239494">
    <property type="component" value="Unassembled WGS sequence"/>
</dbReference>
<evidence type="ECO:0000313" key="3">
    <source>
        <dbReference type="Proteomes" id="UP000239494"/>
    </source>
</evidence>
<organism evidence="2 3">
    <name type="scientific">Umezawaea tangerina</name>
    <dbReference type="NCBI Taxonomy" id="84725"/>
    <lineage>
        <taxon>Bacteria</taxon>
        <taxon>Bacillati</taxon>
        <taxon>Actinomycetota</taxon>
        <taxon>Actinomycetes</taxon>
        <taxon>Pseudonocardiales</taxon>
        <taxon>Pseudonocardiaceae</taxon>
        <taxon>Umezawaea</taxon>
    </lineage>
</organism>
<dbReference type="EMBL" id="PVTF01000028">
    <property type="protein sequence ID" value="PRY28581.1"/>
    <property type="molecule type" value="Genomic_DNA"/>
</dbReference>
<name>A0A2T0S569_9PSEU</name>